<feature type="region of interest" description="Disordered" evidence="4">
    <location>
        <begin position="103"/>
        <end position="127"/>
    </location>
</feature>
<evidence type="ECO:0000259" key="5">
    <source>
        <dbReference type="PROSITE" id="PS51017"/>
    </source>
</evidence>
<gene>
    <name evidence="7" type="primary">LOC110788880</name>
</gene>
<dbReference type="Proteomes" id="UP000813463">
    <property type="component" value="Chromosome 3"/>
</dbReference>
<feature type="region of interest" description="Disordered" evidence="4">
    <location>
        <begin position="1"/>
        <end position="31"/>
    </location>
</feature>
<dbReference type="PANTHER" id="PTHR31319:SF110">
    <property type="entry name" value="CCT MOTIF FAMILY PROTEIN"/>
    <property type="match status" value="1"/>
</dbReference>
<organism evidence="6 7">
    <name type="scientific">Spinacia oleracea</name>
    <name type="common">Spinach</name>
    <dbReference type="NCBI Taxonomy" id="3562"/>
    <lineage>
        <taxon>Eukaryota</taxon>
        <taxon>Viridiplantae</taxon>
        <taxon>Streptophyta</taxon>
        <taxon>Embryophyta</taxon>
        <taxon>Tracheophyta</taxon>
        <taxon>Spermatophyta</taxon>
        <taxon>Magnoliopsida</taxon>
        <taxon>eudicotyledons</taxon>
        <taxon>Gunneridae</taxon>
        <taxon>Pentapetalae</taxon>
        <taxon>Caryophyllales</taxon>
        <taxon>Chenopodiaceae</taxon>
        <taxon>Chenopodioideae</taxon>
        <taxon>Anserineae</taxon>
        <taxon>Spinacia</taxon>
    </lineage>
</organism>
<protein>
    <submittedName>
        <fullName evidence="7">Zinc finger protein CONSTANS-LIKE 5 isoform X1</fullName>
    </submittedName>
</protein>
<evidence type="ECO:0000256" key="2">
    <source>
        <dbReference type="ARBA" id="ARBA00023242"/>
    </source>
</evidence>
<feature type="compositionally biased region" description="Low complexity" evidence="4">
    <location>
        <begin position="115"/>
        <end position="127"/>
    </location>
</feature>
<keyword evidence="6" id="KW-1185">Reference proteome</keyword>
<dbReference type="PANTHER" id="PTHR31319">
    <property type="entry name" value="ZINC FINGER PROTEIN CONSTANS-LIKE 4"/>
    <property type="match status" value="1"/>
</dbReference>
<feature type="compositionally biased region" description="Pro residues" evidence="4">
    <location>
        <begin position="8"/>
        <end position="22"/>
    </location>
</feature>
<feature type="compositionally biased region" description="Basic and acidic residues" evidence="4">
    <location>
        <begin position="397"/>
        <end position="414"/>
    </location>
</feature>
<evidence type="ECO:0000256" key="4">
    <source>
        <dbReference type="SAM" id="MobiDB-lite"/>
    </source>
</evidence>
<reference evidence="7" key="2">
    <citation type="submission" date="2025-08" db="UniProtKB">
        <authorList>
            <consortium name="RefSeq"/>
        </authorList>
    </citation>
    <scope>IDENTIFICATION</scope>
    <source>
        <tissue evidence="7">Leaf</tissue>
    </source>
</reference>
<dbReference type="InterPro" id="IPR010402">
    <property type="entry name" value="CCT_domain"/>
</dbReference>
<feature type="compositionally biased region" description="Polar residues" evidence="4">
    <location>
        <begin position="103"/>
        <end position="114"/>
    </location>
</feature>
<accession>A0ABM3RGC9</accession>
<dbReference type="Pfam" id="PF06203">
    <property type="entry name" value="CCT"/>
    <property type="match status" value="1"/>
</dbReference>
<dbReference type="PROSITE" id="PS51017">
    <property type="entry name" value="CCT"/>
    <property type="match status" value="1"/>
</dbReference>
<evidence type="ECO:0000313" key="7">
    <source>
        <dbReference type="RefSeq" id="XP_056694667.1"/>
    </source>
</evidence>
<evidence type="ECO:0000256" key="1">
    <source>
        <dbReference type="ARBA" id="ARBA00004123"/>
    </source>
</evidence>
<evidence type="ECO:0000256" key="3">
    <source>
        <dbReference type="PROSITE-ProRule" id="PRU00357"/>
    </source>
</evidence>
<dbReference type="InterPro" id="IPR045281">
    <property type="entry name" value="CONSTANS-like"/>
</dbReference>
<name>A0ABM3RGC9_SPIOL</name>
<dbReference type="GeneID" id="110788880"/>
<proteinExistence type="predicted"/>
<feature type="region of interest" description="Disordered" evidence="4">
    <location>
        <begin position="395"/>
        <end position="415"/>
    </location>
</feature>
<keyword evidence="2 3" id="KW-0539">Nucleus</keyword>
<reference evidence="6" key="1">
    <citation type="journal article" date="2021" name="Nat. Commun.">
        <title>Genomic analyses provide insights into spinach domestication and the genetic basis of agronomic traits.</title>
        <authorList>
            <person name="Cai X."/>
            <person name="Sun X."/>
            <person name="Xu C."/>
            <person name="Sun H."/>
            <person name="Wang X."/>
            <person name="Ge C."/>
            <person name="Zhang Z."/>
            <person name="Wang Q."/>
            <person name="Fei Z."/>
            <person name="Jiao C."/>
            <person name="Wang Q."/>
        </authorList>
    </citation>
    <scope>NUCLEOTIDE SEQUENCE [LARGE SCALE GENOMIC DNA]</scope>
    <source>
        <strain evidence="6">cv. Varoflay</strain>
    </source>
</reference>
<sequence length="455" mass="50039">MSLQDVVDPPPLPPPPPPPLPPSSRSSDDQISGNLIDEISIPNINAQIFDFCDSDLFNDIQNSEVTSSPNCYCYDDQNSSYASAIVDEDTKNKFSTENLDIHSLQQRDQNDQNGTNNTSTASSSTTTAATNIVPSRHHNHHNGGLSIIFDPEVEIDNDISASIDFSSSPPFSATSPYNLNPTNTTQQDQYHHLSLSDVNGLNQYPTSIDPVALPLMAVGPPPLGPVFDEDCLSSIPPFLRLNPSAAAAATSFLDSSMNSFLHGNLNPGLSAENSGIFGGNLLLPSDLQSKELDFQADNTGIFCPDQLPRYNSGDMQAFSNENAQLGSAATSSAPMTSEIANLEDSTFKVGKLSVEQRKEKIHRYMKKRNERNFSKKIKYACRKTLADSRPRVRGRFAKNDDFGENNRHNNHHEDDDYDDVMVKEEDEVVDSSDIFAHISGVNSFKCNYQQIPSWI</sequence>
<comment type="subcellular location">
    <subcellularLocation>
        <location evidence="1 3">Nucleus</location>
    </subcellularLocation>
</comment>
<dbReference type="RefSeq" id="XP_056694667.1">
    <property type="nucleotide sequence ID" value="XM_056838689.1"/>
</dbReference>
<evidence type="ECO:0000313" key="6">
    <source>
        <dbReference type="Proteomes" id="UP000813463"/>
    </source>
</evidence>
<feature type="domain" description="CCT" evidence="5">
    <location>
        <begin position="357"/>
        <end position="399"/>
    </location>
</feature>